<dbReference type="EMBL" id="CP032819">
    <property type="protein sequence ID" value="AZS30166.1"/>
    <property type="molecule type" value="Genomic_DNA"/>
</dbReference>
<feature type="transmembrane region" description="Helical" evidence="1">
    <location>
        <begin position="79"/>
        <end position="97"/>
    </location>
</feature>
<keyword evidence="1" id="KW-0812">Transmembrane</keyword>
<name>A0A3Q9IRJ6_9BACT</name>
<protein>
    <submittedName>
        <fullName evidence="2">Uncharacterized protein</fullName>
    </submittedName>
</protein>
<dbReference type="AlphaFoldDB" id="A0A3Q9IRJ6"/>
<accession>A0A3Q9IRJ6</accession>
<feature type="transmembrane region" description="Helical" evidence="1">
    <location>
        <begin position="7"/>
        <end position="28"/>
    </location>
</feature>
<evidence type="ECO:0000256" key="1">
    <source>
        <dbReference type="SAM" id="Phobius"/>
    </source>
</evidence>
<sequence>MQKITKLLNILTIVMFVVTVVLLGLFYFGGELPNSQYSNPIYTEQLLWWSYILFAVAIVAALIFPIIRLFTRPKEAMKSFIALAGIVILVLIAYSMSDGTIMDIPGYSGSDNVPGTLKFTDTILITTYFLGIGAIGAIIVTEIIRRVR</sequence>
<feature type="transmembrane region" description="Helical" evidence="1">
    <location>
        <begin position="123"/>
        <end position="144"/>
    </location>
</feature>
<keyword evidence="1" id="KW-1133">Transmembrane helix</keyword>
<gene>
    <name evidence="2" type="ORF">D8S85_11855</name>
</gene>
<keyword evidence="1" id="KW-0472">Membrane</keyword>
<dbReference type="RefSeq" id="WP_106480810.1">
    <property type="nucleotide sequence ID" value="NZ_CP032819.1"/>
</dbReference>
<keyword evidence="3" id="KW-1185">Reference proteome</keyword>
<reference evidence="2 3" key="1">
    <citation type="submission" date="2018-10" db="EMBL/GenBank/DDBJ databases">
        <title>Butyricimonas faecalis sp. nov., isolated from human faeces and emended description of the genus Butyricimonas.</title>
        <authorList>
            <person name="Le Roy T."/>
            <person name="Van der Smissen P."/>
            <person name="Paquot A."/>
            <person name="Delzenne N."/>
            <person name="Muccioli G."/>
            <person name="Collet J.-F."/>
            <person name="Cani P.D."/>
        </authorList>
    </citation>
    <scope>NUCLEOTIDE SEQUENCE [LARGE SCALE GENOMIC DNA]</scope>
    <source>
        <strain evidence="2 3">H184</strain>
    </source>
</reference>
<evidence type="ECO:0000313" key="3">
    <source>
        <dbReference type="Proteomes" id="UP000270673"/>
    </source>
</evidence>
<organism evidence="2 3">
    <name type="scientific">Butyricimonas faecalis</name>
    <dbReference type="NCBI Taxonomy" id="2093856"/>
    <lineage>
        <taxon>Bacteria</taxon>
        <taxon>Pseudomonadati</taxon>
        <taxon>Bacteroidota</taxon>
        <taxon>Bacteroidia</taxon>
        <taxon>Bacteroidales</taxon>
        <taxon>Odoribacteraceae</taxon>
        <taxon>Butyricimonas</taxon>
    </lineage>
</organism>
<feature type="transmembrane region" description="Helical" evidence="1">
    <location>
        <begin position="48"/>
        <end position="67"/>
    </location>
</feature>
<dbReference type="KEGG" id="buy:D8S85_11855"/>
<evidence type="ECO:0000313" key="2">
    <source>
        <dbReference type="EMBL" id="AZS30166.1"/>
    </source>
</evidence>
<proteinExistence type="predicted"/>
<dbReference type="OrthoDB" id="1121549at2"/>
<dbReference type="Proteomes" id="UP000270673">
    <property type="component" value="Chromosome"/>
</dbReference>